<evidence type="ECO:0000256" key="6">
    <source>
        <dbReference type="ARBA" id="ARBA00022989"/>
    </source>
</evidence>
<feature type="transmembrane region" description="Helical" evidence="8">
    <location>
        <begin position="381"/>
        <end position="399"/>
    </location>
</feature>
<protein>
    <submittedName>
        <fullName evidence="11">Glycosyltransferase family 39 protein</fullName>
    </submittedName>
</protein>
<gene>
    <name evidence="11" type="ORF">GCM10023346_14680</name>
</gene>
<evidence type="ECO:0000256" key="5">
    <source>
        <dbReference type="ARBA" id="ARBA00022692"/>
    </source>
</evidence>
<dbReference type="Proteomes" id="UP001500200">
    <property type="component" value="Unassembled WGS sequence"/>
</dbReference>
<evidence type="ECO:0000256" key="3">
    <source>
        <dbReference type="ARBA" id="ARBA00022676"/>
    </source>
</evidence>
<feature type="transmembrane region" description="Helical" evidence="8">
    <location>
        <begin position="141"/>
        <end position="174"/>
    </location>
</feature>
<keyword evidence="2" id="KW-1003">Cell membrane</keyword>
<feature type="transmembrane region" description="Helical" evidence="8">
    <location>
        <begin position="93"/>
        <end position="112"/>
    </location>
</feature>
<feature type="transmembrane region" description="Helical" evidence="8">
    <location>
        <begin position="411"/>
        <end position="431"/>
    </location>
</feature>
<comment type="caution">
    <text evidence="11">The sequence shown here is derived from an EMBL/GenBank/DDBJ whole genome shotgun (WGS) entry which is preliminary data.</text>
</comment>
<dbReference type="InterPro" id="IPR038731">
    <property type="entry name" value="RgtA/B/C-like"/>
</dbReference>
<comment type="subcellular location">
    <subcellularLocation>
        <location evidence="1">Cell membrane</location>
        <topology evidence="1">Multi-pass membrane protein</topology>
    </subcellularLocation>
</comment>
<evidence type="ECO:0000256" key="7">
    <source>
        <dbReference type="ARBA" id="ARBA00023136"/>
    </source>
</evidence>
<proteinExistence type="predicted"/>
<keyword evidence="5 8" id="KW-0812">Transmembrane</keyword>
<evidence type="ECO:0000256" key="4">
    <source>
        <dbReference type="ARBA" id="ARBA00022679"/>
    </source>
</evidence>
<feature type="transmembrane region" description="Helical" evidence="8">
    <location>
        <begin position="60"/>
        <end position="81"/>
    </location>
</feature>
<feature type="transmembrane region" description="Helical" evidence="8">
    <location>
        <begin position="357"/>
        <end position="375"/>
    </location>
</feature>
<feature type="transmembrane region" description="Helical" evidence="8">
    <location>
        <begin position="269"/>
        <end position="287"/>
    </location>
</feature>
<keyword evidence="3" id="KW-0328">Glycosyltransferase</keyword>
<feature type="transmembrane region" description="Helical" evidence="8">
    <location>
        <begin position="183"/>
        <end position="202"/>
    </location>
</feature>
<keyword evidence="12" id="KW-1185">Reference proteome</keyword>
<organism evidence="11 12">
    <name type="scientific">Arthrobacter gyeryongensis</name>
    <dbReference type="NCBI Taxonomy" id="1650592"/>
    <lineage>
        <taxon>Bacteria</taxon>
        <taxon>Bacillati</taxon>
        <taxon>Actinomycetota</taxon>
        <taxon>Actinomycetes</taxon>
        <taxon>Micrococcales</taxon>
        <taxon>Micrococcaceae</taxon>
        <taxon>Arthrobacter</taxon>
    </lineage>
</organism>
<dbReference type="EMBL" id="BAABKK010000010">
    <property type="protein sequence ID" value="GAA5192521.1"/>
    <property type="molecule type" value="Genomic_DNA"/>
</dbReference>
<evidence type="ECO:0000259" key="10">
    <source>
        <dbReference type="Pfam" id="PF24878"/>
    </source>
</evidence>
<evidence type="ECO:0000256" key="1">
    <source>
        <dbReference type="ARBA" id="ARBA00004651"/>
    </source>
</evidence>
<sequence>MWGLDRNGWANSYYSAAAMAGSEDWTAFFYGSSDPSNAITVDKPPMSLWIMSLSVRVFGLNSWTILLPQALMGVLSVYLIYRMVAKRTDLATGLLAGLFFAVTPVATVMFRYNNPDALLTLLMIGAAYATLESIDRGKLRWLLIAGALVGAGFLTKQLQVLLVLPALGVSYLAFSRAPIVKRLLHLGGALLVAVLAGGWWFGLVQLADPSSRPFIGGTRNNGVIELTVGYNGLDRLTGEAAVRTMTPGNSDDLEAGFQRFLQPQFSGQFGWFLPLALAGIWIISWLLLKRAGGTPKRALLLLCAIWFVTSATVLAFMSGIVHPYYSLVGVPPLSCLAAFGFIHLLRLRKHPRPRLGLGLALFACLIVAYVSAARSTSDFPWFPETLLVLGAISIALLLVPSADLRIQRISIFVPLFTLFLGPVLWSFNTVLSAHVGAEVIAGPSILHIRTDSPDRQQLPPNITPTLLALSYGDVPVPGIIDRLRQDPQSVTWSAAIVGSESAANYQLASGRAVMPVGGFDGTDPFPTLAQFKDLVRAGRVGSMVIQKLPPATLEGQGEAARIVDWVRTHFNAEAIDGAQYYALGPNSPN</sequence>
<dbReference type="Pfam" id="PF13231">
    <property type="entry name" value="PMT_2"/>
    <property type="match status" value="1"/>
</dbReference>
<feature type="domain" description="Putative mannosyltransferase YkcA/B-like C-terminal" evidence="10">
    <location>
        <begin position="480"/>
        <end position="569"/>
    </location>
</feature>
<dbReference type="PANTHER" id="PTHR33908:SF3">
    <property type="entry name" value="UNDECAPRENYL PHOSPHATE-ALPHA-4-AMINO-4-DEOXY-L-ARABINOSE ARABINOSYL TRANSFERASE"/>
    <property type="match status" value="1"/>
</dbReference>
<dbReference type="Pfam" id="PF24878">
    <property type="entry name" value="YkcB_C"/>
    <property type="match status" value="1"/>
</dbReference>
<dbReference type="PANTHER" id="PTHR33908">
    <property type="entry name" value="MANNOSYLTRANSFERASE YKCB-RELATED"/>
    <property type="match status" value="1"/>
</dbReference>
<evidence type="ECO:0000259" key="9">
    <source>
        <dbReference type="Pfam" id="PF13231"/>
    </source>
</evidence>
<keyword evidence="4" id="KW-0808">Transferase</keyword>
<name>A0ABP9S8R4_9MICC</name>
<keyword evidence="6 8" id="KW-1133">Transmembrane helix</keyword>
<dbReference type="InterPro" id="IPR050297">
    <property type="entry name" value="LipidA_mod_glycosyltrf_83"/>
</dbReference>
<dbReference type="InterPro" id="IPR056785">
    <property type="entry name" value="YkcA/B-like_C"/>
</dbReference>
<evidence type="ECO:0000256" key="2">
    <source>
        <dbReference type="ARBA" id="ARBA00022475"/>
    </source>
</evidence>
<reference evidence="12" key="1">
    <citation type="journal article" date="2019" name="Int. J. Syst. Evol. Microbiol.">
        <title>The Global Catalogue of Microorganisms (GCM) 10K type strain sequencing project: providing services to taxonomists for standard genome sequencing and annotation.</title>
        <authorList>
            <consortium name="The Broad Institute Genomics Platform"/>
            <consortium name="The Broad Institute Genome Sequencing Center for Infectious Disease"/>
            <person name="Wu L."/>
            <person name="Ma J."/>
        </authorList>
    </citation>
    <scope>NUCLEOTIDE SEQUENCE [LARGE SCALE GENOMIC DNA]</scope>
    <source>
        <strain evidence="12">JCM 18514</strain>
    </source>
</reference>
<evidence type="ECO:0000313" key="12">
    <source>
        <dbReference type="Proteomes" id="UP001500200"/>
    </source>
</evidence>
<keyword evidence="7 8" id="KW-0472">Membrane</keyword>
<feature type="transmembrane region" description="Helical" evidence="8">
    <location>
        <begin position="324"/>
        <end position="345"/>
    </location>
</feature>
<evidence type="ECO:0000313" key="11">
    <source>
        <dbReference type="EMBL" id="GAA5192521.1"/>
    </source>
</evidence>
<feature type="transmembrane region" description="Helical" evidence="8">
    <location>
        <begin position="299"/>
        <end position="318"/>
    </location>
</feature>
<evidence type="ECO:0000256" key="8">
    <source>
        <dbReference type="SAM" id="Phobius"/>
    </source>
</evidence>
<feature type="domain" description="Glycosyltransferase RgtA/B/C/D-like" evidence="9">
    <location>
        <begin position="42"/>
        <end position="196"/>
    </location>
</feature>
<accession>A0ABP9S8R4</accession>